<dbReference type="KEGG" id="cfem:HCR03_00625"/>
<evidence type="ECO:0000313" key="3">
    <source>
        <dbReference type="EMBL" id="MVB10700.1"/>
    </source>
</evidence>
<dbReference type="InterPro" id="IPR036095">
    <property type="entry name" value="PTS_EIIB-like_sf"/>
</dbReference>
<organism evidence="3 5">
    <name type="scientific">Caproicibacter fermentans</name>
    <dbReference type="NCBI Taxonomy" id="2576756"/>
    <lineage>
        <taxon>Bacteria</taxon>
        <taxon>Bacillati</taxon>
        <taxon>Bacillota</taxon>
        <taxon>Clostridia</taxon>
        <taxon>Eubacteriales</taxon>
        <taxon>Acutalibacteraceae</taxon>
        <taxon>Caproicibacter</taxon>
    </lineage>
</organism>
<evidence type="ECO:0000313" key="5">
    <source>
        <dbReference type="Proteomes" id="UP000469440"/>
    </source>
</evidence>
<feature type="domain" description="Phosphotransferase system EIIB component type 2/3" evidence="2">
    <location>
        <begin position="6"/>
        <end position="48"/>
    </location>
</feature>
<gene>
    <name evidence="3" type="ORF">CAFE_13980</name>
    <name evidence="4" type="ORF">HCR03_00625</name>
</gene>
<dbReference type="SUPFAM" id="SSF52794">
    <property type="entry name" value="PTS system IIB component-like"/>
    <property type="match status" value="1"/>
</dbReference>
<reference evidence="3 5" key="1">
    <citation type="submission" date="2019-09" db="EMBL/GenBank/DDBJ databases">
        <title>Genome sequence of Clostridium sp. EA1.</title>
        <authorList>
            <person name="Poehlein A."/>
            <person name="Bengelsdorf F.R."/>
            <person name="Daniel R."/>
        </authorList>
    </citation>
    <scope>NUCLEOTIDE SEQUENCE [LARGE SCALE GENOMIC DNA]</scope>
    <source>
        <strain evidence="3 5">EA1</strain>
    </source>
</reference>
<name>A0A6N8HYV1_9FIRM</name>
<protein>
    <submittedName>
        <fullName evidence="4">PTS fructose transporter subunit IIB</fullName>
    </submittedName>
</protein>
<reference evidence="4 6" key="2">
    <citation type="submission" date="2020-08" db="EMBL/GenBank/DDBJ databases">
        <title>The isolate Caproiciproducens sp. 7D4C2 produces n-caproate at mildly acidic conditions from hexoses: genome and rBOX comparison with related strains and chain-elongating bacteria.</title>
        <authorList>
            <person name="Esquivel-Elizondo S."/>
            <person name="Bagci C."/>
            <person name="Temovska M."/>
            <person name="Jeon B.S."/>
            <person name="Bessarab I."/>
            <person name="Williams R.B.H."/>
            <person name="Huson D.H."/>
            <person name="Angenent L.T."/>
        </authorList>
    </citation>
    <scope>NUCLEOTIDE SEQUENCE [LARGE SCALE GENOMIC DNA]</scope>
    <source>
        <strain evidence="4 6">7D4C2</strain>
    </source>
</reference>
<dbReference type="Proteomes" id="UP000469440">
    <property type="component" value="Unassembled WGS sequence"/>
</dbReference>
<dbReference type="AlphaFoldDB" id="A0A6N8HYV1"/>
<sequence length="98" mass="10276">MAKHVKILCVCGSGTVSSAMVANKLKEKLADYGYAVEATECSPNSAETALASGGFSLMACVSPVYQEFGVPKVNAVGMLTGLSEDQVLQDCLKILEKE</sequence>
<accession>A0A6N8HYV1</accession>
<dbReference type="GO" id="GO:0009401">
    <property type="term" value="P:phosphoenolpyruvate-dependent sugar phosphotransferase system"/>
    <property type="evidence" value="ECO:0007669"/>
    <property type="project" value="InterPro"/>
</dbReference>
<accession>A0A7G8TB78</accession>
<keyword evidence="5" id="KW-1185">Reference proteome</keyword>
<evidence type="ECO:0000313" key="4">
    <source>
        <dbReference type="EMBL" id="QNK40869.1"/>
    </source>
</evidence>
<evidence type="ECO:0000313" key="6">
    <source>
        <dbReference type="Proteomes" id="UP000515909"/>
    </source>
</evidence>
<evidence type="ECO:0000259" key="2">
    <source>
        <dbReference type="Pfam" id="PF02302"/>
    </source>
</evidence>
<dbReference type="EMBL" id="CP060286">
    <property type="protein sequence ID" value="QNK40869.1"/>
    <property type="molecule type" value="Genomic_DNA"/>
</dbReference>
<dbReference type="Proteomes" id="UP000515909">
    <property type="component" value="Chromosome"/>
</dbReference>
<proteinExistence type="predicted"/>
<keyword evidence="1" id="KW-0808">Transferase</keyword>
<dbReference type="EMBL" id="VWXL01000047">
    <property type="protein sequence ID" value="MVB10700.1"/>
    <property type="molecule type" value="Genomic_DNA"/>
</dbReference>
<dbReference type="Pfam" id="PF02302">
    <property type="entry name" value="PTS_IIB"/>
    <property type="match status" value="1"/>
</dbReference>
<dbReference type="InterPro" id="IPR003501">
    <property type="entry name" value="PTS_EIIB_2/3"/>
</dbReference>
<dbReference type="Gene3D" id="3.40.50.2300">
    <property type="match status" value="1"/>
</dbReference>
<dbReference type="GO" id="GO:0008982">
    <property type="term" value="F:protein-N(PI)-phosphohistidine-sugar phosphotransferase activity"/>
    <property type="evidence" value="ECO:0007669"/>
    <property type="project" value="InterPro"/>
</dbReference>
<dbReference type="RefSeq" id="WP_066648796.1">
    <property type="nucleotide sequence ID" value="NZ_CP060286.1"/>
</dbReference>
<evidence type="ECO:0000256" key="1">
    <source>
        <dbReference type="ARBA" id="ARBA00022679"/>
    </source>
</evidence>